<dbReference type="EMBL" id="AONB01000033">
    <property type="protein sequence ID" value="EXJ09123.1"/>
    <property type="molecule type" value="Genomic_DNA"/>
</dbReference>
<dbReference type="GO" id="GO:0004674">
    <property type="term" value="F:protein serine/threonine kinase activity"/>
    <property type="evidence" value="ECO:0007669"/>
    <property type="project" value="UniProtKB-EC"/>
</dbReference>
<keyword evidence="3 7" id="KW-0418">Kinase</keyword>
<dbReference type="InterPro" id="IPR008271">
    <property type="entry name" value="Ser/Thr_kinase_AS"/>
</dbReference>
<dbReference type="InterPro" id="IPR011460">
    <property type="entry name" value="Lcl_C"/>
</dbReference>
<dbReference type="GO" id="GO:0005524">
    <property type="term" value="F:ATP binding"/>
    <property type="evidence" value="ECO:0007669"/>
    <property type="project" value="UniProtKB-UniRule"/>
</dbReference>
<feature type="binding site" evidence="5">
    <location>
        <position position="49"/>
    </location>
    <ligand>
        <name>ATP</name>
        <dbReference type="ChEBI" id="CHEBI:30616"/>
    </ligand>
</feature>
<dbReference type="Pfam" id="PF00069">
    <property type="entry name" value="Pkinase"/>
    <property type="match status" value="1"/>
</dbReference>
<dbReference type="PANTHER" id="PTHR24348:SF22">
    <property type="entry name" value="NON-SPECIFIC SERINE_THREONINE PROTEIN KINASE"/>
    <property type="match status" value="1"/>
</dbReference>
<dbReference type="InterPro" id="IPR017441">
    <property type="entry name" value="Protein_kinase_ATP_BS"/>
</dbReference>
<feature type="domain" description="Protein kinase" evidence="6">
    <location>
        <begin position="20"/>
        <end position="296"/>
    </location>
</feature>
<dbReference type="Pfam" id="PF07603">
    <property type="entry name" value="Lcl_C"/>
    <property type="match status" value="1"/>
</dbReference>
<comment type="caution">
    <text evidence="7">The sequence shown here is derived from an EMBL/GenBank/DDBJ whole genome shotgun (WGS) entry which is preliminary data.</text>
</comment>
<dbReference type="Proteomes" id="UP000019464">
    <property type="component" value="Unassembled WGS sequence"/>
</dbReference>
<dbReference type="GO" id="GO:0005776">
    <property type="term" value="C:autophagosome"/>
    <property type="evidence" value="ECO:0007669"/>
    <property type="project" value="TreeGrafter"/>
</dbReference>
<dbReference type="PROSITE" id="PS00108">
    <property type="entry name" value="PROTEIN_KINASE_ST"/>
    <property type="match status" value="1"/>
</dbReference>
<dbReference type="OrthoDB" id="9801841at2"/>
<evidence type="ECO:0000256" key="2">
    <source>
        <dbReference type="ARBA" id="ARBA00022741"/>
    </source>
</evidence>
<dbReference type="InterPro" id="IPR000719">
    <property type="entry name" value="Prot_kinase_dom"/>
</dbReference>
<evidence type="ECO:0000256" key="4">
    <source>
        <dbReference type="ARBA" id="ARBA00022840"/>
    </source>
</evidence>
<dbReference type="GO" id="GO:0034045">
    <property type="term" value="C:phagophore assembly site membrane"/>
    <property type="evidence" value="ECO:0007669"/>
    <property type="project" value="TreeGrafter"/>
</dbReference>
<evidence type="ECO:0000256" key="3">
    <source>
        <dbReference type="ARBA" id="ARBA00022777"/>
    </source>
</evidence>
<proteinExistence type="predicted"/>
<dbReference type="PROSITE" id="PS00107">
    <property type="entry name" value="PROTEIN_KINASE_ATP"/>
    <property type="match status" value="1"/>
</dbReference>
<dbReference type="SMART" id="SM00220">
    <property type="entry name" value="S_TKc"/>
    <property type="match status" value="1"/>
</dbReference>
<dbReference type="Gene3D" id="1.10.510.10">
    <property type="entry name" value="Transferase(Phosphotransferase) domain 1"/>
    <property type="match status" value="1"/>
</dbReference>
<dbReference type="InterPro" id="IPR045269">
    <property type="entry name" value="Atg1-like"/>
</dbReference>
<dbReference type="GO" id="GO:0005829">
    <property type="term" value="C:cytosol"/>
    <property type="evidence" value="ECO:0007669"/>
    <property type="project" value="TreeGrafter"/>
</dbReference>
<dbReference type="CDD" id="cd14014">
    <property type="entry name" value="STKc_PknB_like"/>
    <property type="match status" value="1"/>
</dbReference>
<evidence type="ECO:0000313" key="7">
    <source>
        <dbReference type="EMBL" id="EXJ09123.1"/>
    </source>
</evidence>
<dbReference type="STRING" id="1229521.D791_03953"/>
<dbReference type="AlphaFoldDB" id="W9UPI9"/>
<reference evidence="7 8" key="2">
    <citation type="journal article" date="2015" name="Syst. Appl. Microbiol.">
        <title>Nitrincola nitratireducens sp. nov. isolated from a haloalkaline crater lake.</title>
        <authorList>
            <person name="Singh A."/>
            <person name="Vaidya B."/>
            <person name="Tanuku N.R."/>
            <person name="Pinnaka A.K."/>
        </authorList>
    </citation>
    <scope>NUCLEOTIDE SEQUENCE [LARGE SCALE GENOMIC DNA]</scope>
    <source>
        <strain evidence="7 8">AK23</strain>
    </source>
</reference>
<protein>
    <submittedName>
        <fullName evidence="7">Serine/threonine-protein kinase C</fullName>
        <ecNumber evidence="7">2.7.11.1</ecNumber>
    </submittedName>
</protein>
<evidence type="ECO:0000313" key="8">
    <source>
        <dbReference type="Proteomes" id="UP000019464"/>
    </source>
</evidence>
<dbReference type="EC" id="2.7.11.1" evidence="7"/>
<keyword evidence="1 7" id="KW-0808">Transferase</keyword>
<evidence type="ECO:0000256" key="1">
    <source>
        <dbReference type="ARBA" id="ARBA00022679"/>
    </source>
</evidence>
<sequence>MGKFSFNHRTLPQGYQLGDYVIQDLLGQGGFGIAYLAQDIHLQNQVVIKEYFPSDLASRDGQTVSALGTNGQIDYERGMARFLEEGRALARFNHPAVVRILKYFQQNNTAYLVMEFIDGEPLDSYLKRKHTLTPEVVEHLAKELLDGLEVVHQHGLIHRDIKPANIMLRPGGKPVLIDFGAAKEELAEKSHSVVVTPGYGALEQYSSKAKLAPATDLYAVGATLYKCLTAQTPEEATARVIDDTHIPVNQLPIAQQCPPGLVALIDQCMQLKEKERPQSAQEAKSMLVEIPEHPLRQPPEPKLESNEKALKSNKTSKAPIIGIVVIALILGGGYVYQQHHAEKQSLLTQPKAPEDIIEPQNQAQPDTLLGGRYLDNQDGTITDTITNLTWMRCSLGQTWTGETCLGDALELNWSQASSLGEQTTLAGYDDWRLPNLDELYTLVYCSSNSRRENQLDLLGRAVREGNYQNWLDGRCDGVFQSPTIYLQAFLEALPSEYWTGSAYPDSADSLWIVDFSDGSTSTDYWRNNLRVRLVRSL</sequence>
<dbReference type="GO" id="GO:0042594">
    <property type="term" value="P:response to starvation"/>
    <property type="evidence" value="ECO:0007669"/>
    <property type="project" value="TreeGrafter"/>
</dbReference>
<dbReference type="Gene3D" id="3.30.200.20">
    <property type="entry name" value="Phosphorylase Kinase, domain 1"/>
    <property type="match status" value="1"/>
</dbReference>
<evidence type="ECO:0000256" key="5">
    <source>
        <dbReference type="PROSITE-ProRule" id="PRU10141"/>
    </source>
</evidence>
<gene>
    <name evidence="7" type="primary">spkC_2</name>
    <name evidence="7" type="ORF">D791_03953</name>
</gene>
<dbReference type="InterPro" id="IPR011009">
    <property type="entry name" value="Kinase-like_dom_sf"/>
</dbReference>
<keyword evidence="4 5" id="KW-0067">ATP-binding</keyword>
<keyword evidence="8" id="KW-1185">Reference proteome</keyword>
<dbReference type="PANTHER" id="PTHR24348">
    <property type="entry name" value="SERINE/THREONINE-PROTEIN KINASE UNC-51-RELATED"/>
    <property type="match status" value="1"/>
</dbReference>
<name>W9UPI9_9GAMM</name>
<organism evidence="7 8">
    <name type="scientific">Nitrincola nitratireducens</name>
    <dbReference type="NCBI Taxonomy" id="1229521"/>
    <lineage>
        <taxon>Bacteria</taxon>
        <taxon>Pseudomonadati</taxon>
        <taxon>Pseudomonadota</taxon>
        <taxon>Gammaproteobacteria</taxon>
        <taxon>Oceanospirillales</taxon>
        <taxon>Oceanospirillaceae</taxon>
        <taxon>Nitrincola</taxon>
    </lineage>
</organism>
<dbReference type="SUPFAM" id="SSF56112">
    <property type="entry name" value="Protein kinase-like (PK-like)"/>
    <property type="match status" value="1"/>
</dbReference>
<evidence type="ECO:0000259" key="6">
    <source>
        <dbReference type="PROSITE" id="PS50011"/>
    </source>
</evidence>
<dbReference type="RefSeq" id="WP_051514676.1">
    <property type="nucleotide sequence ID" value="NZ_AONB01000033.1"/>
</dbReference>
<dbReference type="PROSITE" id="PS50011">
    <property type="entry name" value="PROTEIN_KINASE_DOM"/>
    <property type="match status" value="1"/>
</dbReference>
<reference evidence="8" key="1">
    <citation type="submission" date="2012-11" db="EMBL/GenBank/DDBJ databases">
        <authorList>
            <person name="Singh A."/>
            <person name="Pinnaka A.K."/>
            <person name="Vaidya B."/>
        </authorList>
    </citation>
    <scope>NUCLEOTIDE SEQUENCE [LARGE SCALE GENOMIC DNA]</scope>
    <source>
        <strain evidence="8">AK23</strain>
    </source>
</reference>
<accession>W9UPI9</accession>
<keyword evidence="2 5" id="KW-0547">Nucleotide-binding</keyword>